<keyword evidence="3" id="KW-1185">Reference proteome</keyword>
<evidence type="ECO:0000256" key="1">
    <source>
        <dbReference type="SAM" id="Phobius"/>
    </source>
</evidence>
<gene>
    <name evidence="2" type="ORF">GCM10008932_15740</name>
</gene>
<name>A0ABN0XI01_9LACT</name>
<keyword evidence="1" id="KW-0472">Membrane</keyword>
<accession>A0ABN0XI01</accession>
<keyword evidence="1" id="KW-1133">Transmembrane helix</keyword>
<feature type="transmembrane region" description="Helical" evidence="1">
    <location>
        <begin position="222"/>
        <end position="238"/>
    </location>
</feature>
<feature type="transmembrane region" description="Helical" evidence="1">
    <location>
        <begin position="109"/>
        <end position="129"/>
    </location>
</feature>
<dbReference type="Proteomes" id="UP001501166">
    <property type="component" value="Unassembled WGS sequence"/>
</dbReference>
<evidence type="ECO:0000313" key="3">
    <source>
        <dbReference type="Proteomes" id="UP001501166"/>
    </source>
</evidence>
<proteinExistence type="predicted"/>
<reference evidence="2 3" key="1">
    <citation type="journal article" date="2019" name="Int. J. Syst. Evol. Microbiol.">
        <title>The Global Catalogue of Microorganisms (GCM) 10K type strain sequencing project: providing services to taxonomists for standard genome sequencing and annotation.</title>
        <authorList>
            <consortium name="The Broad Institute Genomics Platform"/>
            <consortium name="The Broad Institute Genome Sequencing Center for Infectious Disease"/>
            <person name="Wu L."/>
            <person name="Ma J."/>
        </authorList>
    </citation>
    <scope>NUCLEOTIDE SEQUENCE [LARGE SCALE GENOMIC DNA]</scope>
    <source>
        <strain evidence="2 3">JCM 12662</strain>
    </source>
</reference>
<keyword evidence="1" id="KW-0812">Transmembrane</keyword>
<feature type="transmembrane region" description="Helical" evidence="1">
    <location>
        <begin position="29"/>
        <end position="49"/>
    </location>
</feature>
<protein>
    <recommendedName>
        <fullName evidence="4">ZIP Zinc transporter</fullName>
    </recommendedName>
</protein>
<dbReference type="EMBL" id="BAAACW010000099">
    <property type="protein sequence ID" value="GAA0364200.1"/>
    <property type="molecule type" value="Genomic_DNA"/>
</dbReference>
<evidence type="ECO:0000313" key="2">
    <source>
        <dbReference type="EMBL" id="GAA0364200.1"/>
    </source>
</evidence>
<evidence type="ECO:0008006" key="4">
    <source>
        <dbReference type="Google" id="ProtNLM"/>
    </source>
</evidence>
<dbReference type="RefSeq" id="WP_343755437.1">
    <property type="nucleotide sequence ID" value="NZ_BAAACW010000099.1"/>
</dbReference>
<feature type="transmembrane region" description="Helical" evidence="1">
    <location>
        <begin position="135"/>
        <end position="156"/>
    </location>
</feature>
<comment type="caution">
    <text evidence="2">The sequence shown here is derived from an EMBL/GenBank/DDBJ whole genome shotgun (WGS) entry which is preliminary data.</text>
</comment>
<feature type="transmembrane region" description="Helical" evidence="1">
    <location>
        <begin position="69"/>
        <end position="88"/>
    </location>
</feature>
<feature type="transmembrane region" description="Helical" evidence="1">
    <location>
        <begin position="168"/>
        <end position="187"/>
    </location>
</feature>
<sequence length="239" mass="26765">MPVANIIVAIGFTFIHLSSKYLDFKRLSANQLTSFIGGISLAYVFFHLIPTVQSYQHDVMETFHVNATNASHLIYGSVLAGIVVFYFLELALKSTRFRLASKTIQSNGVFWGHIGAYFLYNFIIGVLLSDQRFETTFTALFYLLAIGLHFVTNDWVLRHHFQDLYDRYGLKLLAGAVLIGWFLGININIPHTVMGLMEAFVAGGLILNAIKDELPECRGNGLTSFMLGLISYTIILLAI</sequence>
<organism evidence="2 3">
    <name type="scientific">Alkalibacterium iburiense</name>
    <dbReference type="NCBI Taxonomy" id="290589"/>
    <lineage>
        <taxon>Bacteria</taxon>
        <taxon>Bacillati</taxon>
        <taxon>Bacillota</taxon>
        <taxon>Bacilli</taxon>
        <taxon>Lactobacillales</taxon>
        <taxon>Carnobacteriaceae</taxon>
        <taxon>Alkalibacterium</taxon>
    </lineage>
</organism>